<sequence length="103" mass="11546">MALRSEAHEHSQQLSMKATSLFPARILETARRGRVHMHALRTSSRALTNLHAADVEYRGYRVSSTYSRSFVSQTAASVVTNYFVIKFSVRSTINRQNGSSVLS</sequence>
<dbReference type="AlphaFoldDB" id="A0A6H5I3K2"/>
<name>A0A6H5I3K2_9HYME</name>
<evidence type="ECO:0000313" key="1">
    <source>
        <dbReference type="EMBL" id="CAB0030961.1"/>
    </source>
</evidence>
<protein>
    <submittedName>
        <fullName evidence="1">Uncharacterized protein</fullName>
    </submittedName>
</protein>
<keyword evidence="2" id="KW-1185">Reference proteome</keyword>
<dbReference type="Proteomes" id="UP000479190">
    <property type="component" value="Unassembled WGS sequence"/>
</dbReference>
<organism evidence="1 2">
    <name type="scientific">Trichogramma brassicae</name>
    <dbReference type="NCBI Taxonomy" id="86971"/>
    <lineage>
        <taxon>Eukaryota</taxon>
        <taxon>Metazoa</taxon>
        <taxon>Ecdysozoa</taxon>
        <taxon>Arthropoda</taxon>
        <taxon>Hexapoda</taxon>
        <taxon>Insecta</taxon>
        <taxon>Pterygota</taxon>
        <taxon>Neoptera</taxon>
        <taxon>Endopterygota</taxon>
        <taxon>Hymenoptera</taxon>
        <taxon>Apocrita</taxon>
        <taxon>Proctotrupomorpha</taxon>
        <taxon>Chalcidoidea</taxon>
        <taxon>Trichogrammatidae</taxon>
        <taxon>Trichogramma</taxon>
    </lineage>
</organism>
<reference evidence="1 2" key="1">
    <citation type="submission" date="2020-02" db="EMBL/GenBank/DDBJ databases">
        <authorList>
            <person name="Ferguson B K."/>
        </authorList>
    </citation>
    <scope>NUCLEOTIDE SEQUENCE [LARGE SCALE GENOMIC DNA]</scope>
</reference>
<evidence type="ECO:0000313" key="2">
    <source>
        <dbReference type="Proteomes" id="UP000479190"/>
    </source>
</evidence>
<dbReference type="EMBL" id="CADCXV010000591">
    <property type="protein sequence ID" value="CAB0030961.1"/>
    <property type="molecule type" value="Genomic_DNA"/>
</dbReference>
<gene>
    <name evidence="1" type="ORF">TBRA_LOCUS2944</name>
</gene>
<proteinExistence type="predicted"/>
<accession>A0A6H5I3K2</accession>